<name>V9EW10_PHYNI</name>
<reference evidence="1 2" key="1">
    <citation type="submission" date="2013-11" db="EMBL/GenBank/DDBJ databases">
        <title>The Genome Sequence of Phytophthora parasitica P1569.</title>
        <authorList>
            <consortium name="The Broad Institute Genomics Platform"/>
            <person name="Russ C."/>
            <person name="Tyler B."/>
            <person name="Panabieres F."/>
            <person name="Shan W."/>
            <person name="Tripathy S."/>
            <person name="Grunwald N."/>
            <person name="Machado M."/>
            <person name="Johnson C.S."/>
            <person name="Arredondo F."/>
            <person name="Hong C."/>
            <person name="Coffey M."/>
            <person name="Young S.K."/>
            <person name="Zeng Q."/>
            <person name="Gargeya S."/>
            <person name="Fitzgerald M."/>
            <person name="Abouelleil A."/>
            <person name="Alvarado L."/>
            <person name="Chapman S.B."/>
            <person name="Gainer-Dewar J."/>
            <person name="Goldberg J."/>
            <person name="Griggs A."/>
            <person name="Gujja S."/>
            <person name="Hansen M."/>
            <person name="Howarth C."/>
            <person name="Imamovic A."/>
            <person name="Ireland A."/>
            <person name="Larimer J."/>
            <person name="McCowan C."/>
            <person name="Murphy C."/>
            <person name="Pearson M."/>
            <person name="Poon T.W."/>
            <person name="Priest M."/>
            <person name="Roberts A."/>
            <person name="Saif S."/>
            <person name="Shea T."/>
            <person name="Sykes S."/>
            <person name="Wortman J."/>
            <person name="Nusbaum C."/>
            <person name="Birren B."/>
        </authorList>
    </citation>
    <scope>NUCLEOTIDE SEQUENCE [LARGE SCALE GENOMIC DNA]</scope>
    <source>
        <strain evidence="1 2">P1569</strain>
    </source>
</reference>
<dbReference type="HOGENOM" id="CLU_2781435_0_0_1"/>
<comment type="caution">
    <text evidence="1">The sequence shown here is derived from an EMBL/GenBank/DDBJ whole genome shotgun (WGS) entry which is preliminary data.</text>
</comment>
<evidence type="ECO:0000313" key="2">
    <source>
        <dbReference type="Proteomes" id="UP000018721"/>
    </source>
</evidence>
<accession>V9EW10</accession>
<keyword evidence="2" id="KW-1185">Reference proteome</keyword>
<proteinExistence type="predicted"/>
<dbReference type="EMBL" id="ANIZ01002029">
    <property type="protein sequence ID" value="ETI43056.1"/>
    <property type="molecule type" value="Genomic_DNA"/>
</dbReference>
<gene>
    <name evidence="1" type="ORF">F443_11909</name>
</gene>
<organism evidence="1 2">
    <name type="scientific">Phytophthora nicotianae P1569</name>
    <dbReference type="NCBI Taxonomy" id="1317065"/>
    <lineage>
        <taxon>Eukaryota</taxon>
        <taxon>Sar</taxon>
        <taxon>Stramenopiles</taxon>
        <taxon>Oomycota</taxon>
        <taxon>Peronosporomycetes</taxon>
        <taxon>Peronosporales</taxon>
        <taxon>Peronosporaceae</taxon>
        <taxon>Phytophthora</taxon>
    </lineage>
</organism>
<evidence type="ECO:0000313" key="1">
    <source>
        <dbReference type="EMBL" id="ETI43056.1"/>
    </source>
</evidence>
<dbReference type="AlphaFoldDB" id="V9EW10"/>
<protein>
    <submittedName>
        <fullName evidence="1">Uncharacterized protein</fullName>
    </submittedName>
</protein>
<sequence length="69" mass="7555">MATFVTVIKTIHVRHVADVPRGRVRRVPREVIHLTHIVNTPSDVDSEVEESETVATPATDGNISIGLTL</sequence>
<dbReference type="Proteomes" id="UP000018721">
    <property type="component" value="Unassembled WGS sequence"/>
</dbReference>